<evidence type="ECO:0000313" key="2">
    <source>
        <dbReference type="Proteomes" id="UP001437256"/>
    </source>
</evidence>
<gene>
    <name evidence="1" type="ORF">AAF712_002628</name>
</gene>
<keyword evidence="2" id="KW-1185">Reference proteome</keyword>
<dbReference type="Proteomes" id="UP001437256">
    <property type="component" value="Unassembled WGS sequence"/>
</dbReference>
<comment type="caution">
    <text evidence="1">The sequence shown here is derived from an EMBL/GenBank/DDBJ whole genome shotgun (WGS) entry which is preliminary data.</text>
</comment>
<evidence type="ECO:0000313" key="1">
    <source>
        <dbReference type="EMBL" id="KAL0070140.1"/>
    </source>
</evidence>
<accession>A0ABR3A822</accession>
<organism evidence="1 2">
    <name type="scientific">Marasmius tenuissimus</name>
    <dbReference type="NCBI Taxonomy" id="585030"/>
    <lineage>
        <taxon>Eukaryota</taxon>
        <taxon>Fungi</taxon>
        <taxon>Dikarya</taxon>
        <taxon>Basidiomycota</taxon>
        <taxon>Agaricomycotina</taxon>
        <taxon>Agaricomycetes</taxon>
        <taxon>Agaricomycetidae</taxon>
        <taxon>Agaricales</taxon>
        <taxon>Marasmiineae</taxon>
        <taxon>Marasmiaceae</taxon>
        <taxon>Marasmius</taxon>
    </lineage>
</organism>
<evidence type="ECO:0008006" key="3">
    <source>
        <dbReference type="Google" id="ProtNLM"/>
    </source>
</evidence>
<protein>
    <recommendedName>
        <fullName evidence="3">F-box domain-containing protein</fullName>
    </recommendedName>
</protein>
<dbReference type="EMBL" id="JBBXMP010000008">
    <property type="protein sequence ID" value="KAL0070140.1"/>
    <property type="molecule type" value="Genomic_DNA"/>
</dbReference>
<proteinExistence type="predicted"/>
<name>A0ABR3A822_9AGAR</name>
<reference evidence="1 2" key="1">
    <citation type="submission" date="2024-05" db="EMBL/GenBank/DDBJ databases">
        <title>A draft genome resource for the thread blight pathogen Marasmius tenuissimus strain MS-2.</title>
        <authorList>
            <person name="Yulfo-Soto G.E."/>
            <person name="Baruah I.K."/>
            <person name="Amoako-Attah I."/>
            <person name="Bukari Y."/>
            <person name="Meinhardt L.W."/>
            <person name="Bailey B.A."/>
            <person name="Cohen S.P."/>
        </authorList>
    </citation>
    <scope>NUCLEOTIDE SEQUENCE [LARGE SCALE GENOMIC DNA]</scope>
    <source>
        <strain evidence="1 2">MS-2</strain>
    </source>
</reference>
<sequence length="710" mass="83059">MEVEETAHFFRFERPYLRLYEEDENAYLTMRCRQLPVEQTSKLFDRPAEVTLEADESRSAWYDWDHYRYYHALRFFRTLEGFFKGELDLTGRHQHRLEDLFITLNQLTHDLDDVRKTVRTEEYQEEDWARDGQVKTLTRYIMTDDAVWRNCRLKWKLPRSVSFGWLEKQIARLPQVMQEAKGQPKYQKLHLLDLPPELIDQIFSVANLHQARLLASTCKALKSIGIPHLYHTRTVELVFAEHDRIMQIIHGKPTDEAMEDLARERSRDFLDLLGFLASRTDLTGVIENLTIRDCWRMDGRRIVEFSPYLYKPTYYGSINNSLNALLACCSSLALLSISHFAIAGDWLRTISQLAKLHTVRFHCSSIEDESVEDDILNHRLPPSPQVLNVRWHESRNDDLLNREQRGRGLWYTLLLFPNLATFSHDPLGLDAWLPHPQVQARSDHFCRALRKVSLSKLHWTFVHPGLTGWINTTQMRTASPCTLTHLKLGTERPLSDEIITRLLESIQMAPLEVLAIEGIKEGSLVLFERIAGFFPDLIGLTLIRRENRSQRETKPASWPHQSGQYALKVREFRRLKYFGWNYRIPFFEPTPSALIVFEESAMKKAKKKGKKSGFEDFDMSWLTTDRHEYFMDTSNIALPFAAYCPTLETMAMEGHPSHYFRITRGENGEANVSGGLEFFSSDREDPRDWNPNFMYSGWKPVMPPTDFRRS</sequence>